<gene>
    <name evidence="2" type="ORF">Fot_23336</name>
</gene>
<name>A0ABD1V253_9LAMI</name>
<evidence type="ECO:0000313" key="2">
    <source>
        <dbReference type="EMBL" id="KAL2530735.1"/>
    </source>
</evidence>
<evidence type="ECO:0000313" key="3">
    <source>
        <dbReference type="Proteomes" id="UP001604277"/>
    </source>
</evidence>
<sequence>MAAIISYRSRVVEVAAPVWSHEMGSPAKPIFRQWDRNEGSTYHTYWSESGDQVPHVQSPHETEPVAEGNGGGETIKNNVIHFNNNPSDNGITAHYPMNKNTFQDNFT</sequence>
<keyword evidence="3" id="KW-1185">Reference proteome</keyword>
<organism evidence="2 3">
    <name type="scientific">Forsythia ovata</name>
    <dbReference type="NCBI Taxonomy" id="205694"/>
    <lineage>
        <taxon>Eukaryota</taxon>
        <taxon>Viridiplantae</taxon>
        <taxon>Streptophyta</taxon>
        <taxon>Embryophyta</taxon>
        <taxon>Tracheophyta</taxon>
        <taxon>Spermatophyta</taxon>
        <taxon>Magnoliopsida</taxon>
        <taxon>eudicotyledons</taxon>
        <taxon>Gunneridae</taxon>
        <taxon>Pentapetalae</taxon>
        <taxon>asterids</taxon>
        <taxon>lamiids</taxon>
        <taxon>Lamiales</taxon>
        <taxon>Oleaceae</taxon>
        <taxon>Forsythieae</taxon>
        <taxon>Forsythia</taxon>
    </lineage>
</organism>
<comment type="caution">
    <text evidence="2">The sequence shown here is derived from an EMBL/GenBank/DDBJ whole genome shotgun (WGS) entry which is preliminary data.</text>
</comment>
<proteinExistence type="predicted"/>
<reference evidence="3" key="1">
    <citation type="submission" date="2024-07" db="EMBL/GenBank/DDBJ databases">
        <title>Two chromosome-level genome assemblies of Korean endemic species Abeliophyllum distichum and Forsythia ovata (Oleaceae).</title>
        <authorList>
            <person name="Jang H."/>
        </authorList>
    </citation>
    <scope>NUCLEOTIDE SEQUENCE [LARGE SCALE GENOMIC DNA]</scope>
</reference>
<dbReference type="Proteomes" id="UP001604277">
    <property type="component" value="Unassembled WGS sequence"/>
</dbReference>
<evidence type="ECO:0000256" key="1">
    <source>
        <dbReference type="SAM" id="MobiDB-lite"/>
    </source>
</evidence>
<protein>
    <submittedName>
        <fullName evidence="2">Uncharacterized protein</fullName>
    </submittedName>
</protein>
<accession>A0ABD1V253</accession>
<dbReference type="EMBL" id="JBFOLJ010000006">
    <property type="protein sequence ID" value="KAL2530735.1"/>
    <property type="molecule type" value="Genomic_DNA"/>
</dbReference>
<feature type="region of interest" description="Disordered" evidence="1">
    <location>
        <begin position="49"/>
        <end position="107"/>
    </location>
</feature>
<dbReference type="AlphaFoldDB" id="A0ABD1V253"/>
<feature type="compositionally biased region" description="Polar residues" evidence="1">
    <location>
        <begin position="98"/>
        <end position="107"/>
    </location>
</feature>
<feature type="compositionally biased region" description="Polar residues" evidence="1">
    <location>
        <begin position="75"/>
        <end position="90"/>
    </location>
</feature>